<organism evidence="2 3">
    <name type="scientific">Aphanomyces astaci</name>
    <name type="common">Crayfish plague agent</name>
    <dbReference type="NCBI Taxonomy" id="112090"/>
    <lineage>
        <taxon>Eukaryota</taxon>
        <taxon>Sar</taxon>
        <taxon>Stramenopiles</taxon>
        <taxon>Oomycota</taxon>
        <taxon>Saprolegniomycetes</taxon>
        <taxon>Saprolegniales</taxon>
        <taxon>Verrucalvaceae</taxon>
        <taxon>Aphanomyces</taxon>
    </lineage>
</organism>
<dbReference type="Pfam" id="PF08588">
    <property type="entry name" value="Duc1"/>
    <property type="match status" value="1"/>
</dbReference>
<gene>
    <name evidence="2" type="ORF">DYB38_013697</name>
</gene>
<accession>A0A397E2Y0</accession>
<name>A0A397E2Y0_APHAT</name>
<protein>
    <recommendedName>
        <fullName evidence="1">Domain of unknown function at the cortex 1 domain-containing protein</fullName>
    </recommendedName>
</protein>
<evidence type="ECO:0000313" key="2">
    <source>
        <dbReference type="EMBL" id="RHY75551.1"/>
    </source>
</evidence>
<dbReference type="VEuPathDB" id="FungiDB:H257_04426"/>
<proteinExistence type="predicted"/>
<reference evidence="2 3" key="1">
    <citation type="submission" date="2018-08" db="EMBL/GenBank/DDBJ databases">
        <title>Aphanomyces genome sequencing and annotation.</title>
        <authorList>
            <person name="Minardi D."/>
            <person name="Oidtmann B."/>
            <person name="Van Der Giezen M."/>
            <person name="Studholme D.J."/>
        </authorList>
    </citation>
    <scope>NUCLEOTIDE SEQUENCE [LARGE SCALE GENOMIC DNA]</scope>
    <source>
        <strain evidence="2 3">SA</strain>
    </source>
</reference>
<dbReference type="InterPro" id="IPR013897">
    <property type="entry name" value="Duc1"/>
</dbReference>
<evidence type="ECO:0000259" key="1">
    <source>
        <dbReference type="Pfam" id="PF08588"/>
    </source>
</evidence>
<sequence>MALLELGCGYCTGRLIARPCSCSAEPQAHDDVCVGLEHLRVIDEGSATNRGIAINSATPVPFENDFFQGHVYFLVKTTPPNATWQHLFVGRKRNFWIQVQGKFKRPPRGTIFMGGELPRSVSVGFLARSLARLVSSMMRRLLGTTHVGFGDDEERPHCVFPLFQTVDEMVVTPVGAMPPMLGQAQFGETLVAQQRRKATPLGGETIHVDATYTFQFHTMYADLAKWTIVNVPGMQDVPLRTFFQDEPLHLTCYDVRPTPKHDHAAKQY</sequence>
<feature type="non-terminal residue" evidence="2">
    <location>
        <position position="268"/>
    </location>
</feature>
<comment type="caution">
    <text evidence="2">The sequence shown here is derived from an EMBL/GenBank/DDBJ whole genome shotgun (WGS) entry which is preliminary data.</text>
</comment>
<feature type="domain" description="Domain of unknown function at the cortex 1" evidence="1">
    <location>
        <begin position="45"/>
        <end position="256"/>
    </location>
</feature>
<dbReference type="AlphaFoldDB" id="A0A397E2Y0"/>
<dbReference type="Proteomes" id="UP000265716">
    <property type="component" value="Unassembled WGS sequence"/>
</dbReference>
<evidence type="ECO:0000313" key="3">
    <source>
        <dbReference type="Proteomes" id="UP000265716"/>
    </source>
</evidence>
<dbReference type="EMBL" id="QUTC01001950">
    <property type="protein sequence ID" value="RHY75551.1"/>
    <property type="molecule type" value="Genomic_DNA"/>
</dbReference>